<evidence type="ECO:0000256" key="3">
    <source>
        <dbReference type="ARBA" id="ARBA00022598"/>
    </source>
</evidence>
<evidence type="ECO:0000256" key="7">
    <source>
        <dbReference type="ARBA" id="ARBA00022989"/>
    </source>
</evidence>
<dbReference type="Pfam" id="PF00899">
    <property type="entry name" value="ThiF"/>
    <property type="match status" value="1"/>
</dbReference>
<dbReference type="RefSeq" id="WP_131914034.1">
    <property type="nucleotide sequence ID" value="NZ_OU594967.1"/>
</dbReference>
<evidence type="ECO:0000259" key="11">
    <source>
        <dbReference type="Pfam" id="PF00899"/>
    </source>
</evidence>
<organism evidence="12 13">
    <name type="scientific">Celerinatantimonas diazotrophica</name>
    <dbReference type="NCBI Taxonomy" id="412034"/>
    <lineage>
        <taxon>Bacteria</taxon>
        <taxon>Pseudomonadati</taxon>
        <taxon>Pseudomonadota</taxon>
        <taxon>Gammaproteobacteria</taxon>
        <taxon>Celerinatantimonadaceae</taxon>
        <taxon>Celerinatantimonas</taxon>
    </lineage>
</organism>
<keyword evidence="6" id="KW-0067">ATP-binding</keyword>
<evidence type="ECO:0000256" key="9">
    <source>
        <dbReference type="ARBA" id="ARBA00074884"/>
    </source>
</evidence>
<name>A0A4V2PNE5_9GAMM</name>
<comment type="subcellular location">
    <subcellularLocation>
        <location evidence="1">Membrane</location>
        <topology evidence="1">Single-pass membrane protein</topology>
    </subcellularLocation>
</comment>
<dbReference type="GO" id="GO:0016020">
    <property type="term" value="C:membrane"/>
    <property type="evidence" value="ECO:0007669"/>
    <property type="project" value="UniProtKB-SubCell"/>
</dbReference>
<dbReference type="PANTHER" id="PTHR43267:SF1">
    <property type="entry name" value="TRNA THREONYLCARBAMOYLADENOSINE DEHYDRATASE"/>
    <property type="match status" value="1"/>
</dbReference>
<dbReference type="GO" id="GO:0061504">
    <property type="term" value="P:cyclic threonylcarbamoyladenosine biosynthetic process"/>
    <property type="evidence" value="ECO:0007669"/>
    <property type="project" value="TreeGrafter"/>
</dbReference>
<dbReference type="GO" id="GO:0008641">
    <property type="term" value="F:ubiquitin-like modifier activating enzyme activity"/>
    <property type="evidence" value="ECO:0007669"/>
    <property type="project" value="InterPro"/>
</dbReference>
<evidence type="ECO:0000256" key="4">
    <source>
        <dbReference type="ARBA" id="ARBA00022692"/>
    </source>
</evidence>
<gene>
    <name evidence="12" type="ORF">EV690_3287</name>
</gene>
<keyword evidence="13" id="KW-1185">Reference proteome</keyword>
<feature type="domain" description="THIF-type NAD/FAD binding fold" evidence="11">
    <location>
        <begin position="12"/>
        <end position="256"/>
    </location>
</feature>
<keyword evidence="4" id="KW-0812">Transmembrane</keyword>
<accession>A0A4V2PNE5</accession>
<evidence type="ECO:0000256" key="10">
    <source>
        <dbReference type="ARBA" id="ARBA00083375"/>
    </source>
</evidence>
<keyword evidence="7" id="KW-1133">Transmembrane helix</keyword>
<dbReference type="GO" id="GO:0005524">
    <property type="term" value="F:ATP binding"/>
    <property type="evidence" value="ECO:0007669"/>
    <property type="project" value="UniProtKB-KW"/>
</dbReference>
<evidence type="ECO:0000256" key="8">
    <source>
        <dbReference type="ARBA" id="ARBA00023136"/>
    </source>
</evidence>
<dbReference type="FunFam" id="3.40.50.720:FF:000096">
    <property type="entry name" value="tRNA cyclic N6-threonylcarbamoyladenosine(37) synthase TcdA"/>
    <property type="match status" value="1"/>
</dbReference>
<keyword evidence="8" id="KW-0472">Membrane</keyword>
<dbReference type="CDD" id="cd00755">
    <property type="entry name" value="YgdL_like"/>
    <property type="match status" value="1"/>
</dbReference>
<dbReference type="SUPFAM" id="SSF69572">
    <property type="entry name" value="Activating enzymes of the ubiquitin-like proteins"/>
    <property type="match status" value="1"/>
</dbReference>
<evidence type="ECO:0000256" key="2">
    <source>
        <dbReference type="ARBA" id="ARBA00009919"/>
    </source>
</evidence>
<dbReference type="GO" id="GO:0061503">
    <property type="term" value="F:tRNA threonylcarbamoyladenosine dehydratase"/>
    <property type="evidence" value="ECO:0007669"/>
    <property type="project" value="TreeGrafter"/>
</dbReference>
<comment type="caution">
    <text evidence="12">The sequence shown here is derived from an EMBL/GenBank/DDBJ whole genome shotgun (WGS) entry which is preliminary data.</text>
</comment>
<dbReference type="EMBL" id="SMGD01000017">
    <property type="protein sequence ID" value="TCK46701.1"/>
    <property type="molecule type" value="Genomic_DNA"/>
</dbReference>
<sequence length="269" mass="29220">MSYQQRFGGIARLYGNRALEQFQASHVCVIGIGGVGSWAAEALARSGIGQITLVDLDDVCVTNTNRQLHTLTTTIGQPKTDVIQARILQINPEAKCAIIDDFITADNVSEYIDNRFDYVIDAIDSVKAKTALLAHCKRNKIKVITVGGAGGQIDPTQIKVADLAKTIQDPLASKVRSELRRRYNFSKNPKRKFGIECVFSTEQLIYPDNNGEICSTKNTDGSMRMNCSGGFGAATHVTASFGMIAAGQVLKKLAMQSVPNRSSDSEKSE</sequence>
<evidence type="ECO:0000256" key="1">
    <source>
        <dbReference type="ARBA" id="ARBA00004167"/>
    </source>
</evidence>
<keyword evidence="3" id="KW-0436">Ligase</keyword>
<proteinExistence type="inferred from homology"/>
<evidence type="ECO:0000313" key="13">
    <source>
        <dbReference type="Proteomes" id="UP000295565"/>
    </source>
</evidence>
<dbReference type="AlphaFoldDB" id="A0A4V2PNE5"/>
<protein>
    <recommendedName>
        <fullName evidence="9">tRNA threonylcarbamoyladenosine dehydratase</fullName>
    </recommendedName>
    <alternativeName>
        <fullName evidence="10">t(6)A37 dehydratase</fullName>
    </alternativeName>
</protein>
<dbReference type="NCBIfam" id="NF011696">
    <property type="entry name" value="PRK15116.1"/>
    <property type="match status" value="1"/>
</dbReference>
<evidence type="ECO:0000256" key="5">
    <source>
        <dbReference type="ARBA" id="ARBA00022741"/>
    </source>
</evidence>
<dbReference type="OrthoDB" id="9804150at2"/>
<dbReference type="PANTHER" id="PTHR43267">
    <property type="entry name" value="TRNA THREONYLCARBAMOYLADENOSINE DEHYDRATASE"/>
    <property type="match status" value="1"/>
</dbReference>
<comment type="similarity">
    <text evidence="2">Belongs to the HesA/MoeB/ThiF family.</text>
</comment>
<evidence type="ECO:0000313" key="12">
    <source>
        <dbReference type="EMBL" id="TCK46701.1"/>
    </source>
</evidence>
<keyword evidence="5" id="KW-0547">Nucleotide-binding</keyword>
<evidence type="ECO:0000256" key="6">
    <source>
        <dbReference type="ARBA" id="ARBA00022840"/>
    </source>
</evidence>
<dbReference type="Proteomes" id="UP000295565">
    <property type="component" value="Unassembled WGS sequence"/>
</dbReference>
<reference evidence="12 13" key="1">
    <citation type="submission" date="2019-03" db="EMBL/GenBank/DDBJ databases">
        <title>Genomic Encyclopedia of Type Strains, Phase IV (KMG-IV): sequencing the most valuable type-strain genomes for metagenomic binning, comparative biology and taxonomic classification.</title>
        <authorList>
            <person name="Goeker M."/>
        </authorList>
    </citation>
    <scope>NUCLEOTIDE SEQUENCE [LARGE SCALE GENOMIC DNA]</scope>
    <source>
        <strain evidence="12 13">DSM 18577</strain>
    </source>
</reference>
<dbReference type="InterPro" id="IPR045886">
    <property type="entry name" value="ThiF/MoeB/HesA"/>
</dbReference>
<dbReference type="InterPro" id="IPR035985">
    <property type="entry name" value="Ubiquitin-activating_enz"/>
</dbReference>
<dbReference type="Gene3D" id="3.40.50.720">
    <property type="entry name" value="NAD(P)-binding Rossmann-like Domain"/>
    <property type="match status" value="1"/>
</dbReference>
<dbReference type="InterPro" id="IPR000594">
    <property type="entry name" value="ThiF_NAD_FAD-bd"/>
</dbReference>